<organism evidence="8 9">
    <name type="scientific">Kushneria phyllosphaerae</name>
    <dbReference type="NCBI Taxonomy" id="2100822"/>
    <lineage>
        <taxon>Bacteria</taxon>
        <taxon>Pseudomonadati</taxon>
        <taxon>Pseudomonadota</taxon>
        <taxon>Gammaproteobacteria</taxon>
        <taxon>Oceanospirillales</taxon>
        <taxon>Halomonadaceae</taxon>
        <taxon>Kushneria</taxon>
    </lineage>
</organism>
<evidence type="ECO:0000256" key="6">
    <source>
        <dbReference type="SAM" id="Phobius"/>
    </source>
</evidence>
<dbReference type="Gene3D" id="3.30.200.20">
    <property type="entry name" value="Phosphorylase Kinase, domain 1"/>
    <property type="match status" value="1"/>
</dbReference>
<keyword evidence="6" id="KW-0472">Membrane</keyword>
<evidence type="ECO:0000313" key="9">
    <source>
        <dbReference type="Proteomes" id="UP000244934"/>
    </source>
</evidence>
<dbReference type="EMBL" id="ONZI01000002">
    <property type="protein sequence ID" value="SPJ33253.1"/>
    <property type="molecule type" value="Genomic_DNA"/>
</dbReference>
<dbReference type="SUPFAM" id="SSF56112">
    <property type="entry name" value="Protein kinase-like (PK-like)"/>
    <property type="match status" value="1"/>
</dbReference>
<feature type="domain" description="Protein kinase" evidence="7">
    <location>
        <begin position="272"/>
        <end position="533"/>
    </location>
</feature>
<dbReference type="Gene3D" id="1.10.510.10">
    <property type="entry name" value="Transferase(Phosphotransferase) domain 1"/>
    <property type="match status" value="1"/>
</dbReference>
<dbReference type="EC" id="2.7.11.1" evidence="8"/>
<dbReference type="Proteomes" id="UP000244934">
    <property type="component" value="Unassembled WGS sequence"/>
</dbReference>
<keyword evidence="5" id="KW-0067">ATP-binding</keyword>
<dbReference type="InterPro" id="IPR011009">
    <property type="entry name" value="Kinase-like_dom_sf"/>
</dbReference>
<dbReference type="PANTHER" id="PTHR24351">
    <property type="entry name" value="RIBOSOMAL PROTEIN S6 KINASE"/>
    <property type="match status" value="1"/>
</dbReference>
<dbReference type="CDD" id="cd14014">
    <property type="entry name" value="STKc_PknB_like"/>
    <property type="match status" value="1"/>
</dbReference>
<keyword evidence="9" id="KW-1185">Reference proteome</keyword>
<dbReference type="SUPFAM" id="SSF81606">
    <property type="entry name" value="PP2C-like"/>
    <property type="match status" value="1"/>
</dbReference>
<name>A0A2R8CK68_9GAMM</name>
<protein>
    <submittedName>
        <fullName evidence="8">Serine/threonine-protein kinase PknD</fullName>
        <ecNumber evidence="8">2.7.11.1</ecNumber>
    </submittedName>
</protein>
<evidence type="ECO:0000256" key="5">
    <source>
        <dbReference type="ARBA" id="ARBA00022840"/>
    </source>
</evidence>
<dbReference type="SMART" id="SM00220">
    <property type="entry name" value="S_TKc"/>
    <property type="match status" value="1"/>
</dbReference>
<dbReference type="Gene3D" id="3.60.40.10">
    <property type="entry name" value="PPM-type phosphatase domain"/>
    <property type="match status" value="1"/>
</dbReference>
<keyword evidence="2 8" id="KW-0808">Transferase</keyword>
<evidence type="ECO:0000256" key="3">
    <source>
        <dbReference type="ARBA" id="ARBA00022741"/>
    </source>
</evidence>
<accession>A0A2R8CK68</accession>
<evidence type="ECO:0000313" key="8">
    <source>
        <dbReference type="EMBL" id="SPJ33253.1"/>
    </source>
</evidence>
<proteinExistence type="predicted"/>
<dbReference type="InterPro" id="IPR036457">
    <property type="entry name" value="PPM-type-like_dom_sf"/>
</dbReference>
<evidence type="ECO:0000259" key="7">
    <source>
        <dbReference type="PROSITE" id="PS50011"/>
    </source>
</evidence>
<evidence type="ECO:0000256" key="1">
    <source>
        <dbReference type="ARBA" id="ARBA00022527"/>
    </source>
</evidence>
<keyword evidence="4 8" id="KW-0418">Kinase</keyword>
<dbReference type="GO" id="GO:0005524">
    <property type="term" value="F:ATP binding"/>
    <property type="evidence" value="ECO:0007669"/>
    <property type="project" value="UniProtKB-KW"/>
</dbReference>
<evidence type="ECO:0000256" key="2">
    <source>
        <dbReference type="ARBA" id="ARBA00022679"/>
    </source>
</evidence>
<dbReference type="GO" id="GO:0004674">
    <property type="term" value="F:protein serine/threonine kinase activity"/>
    <property type="evidence" value="ECO:0007669"/>
    <property type="project" value="UniProtKB-KW"/>
</dbReference>
<dbReference type="InterPro" id="IPR000719">
    <property type="entry name" value="Prot_kinase_dom"/>
</dbReference>
<dbReference type="AlphaFoldDB" id="A0A2R8CK68"/>
<dbReference type="Pfam" id="PF00069">
    <property type="entry name" value="Pkinase"/>
    <property type="match status" value="1"/>
</dbReference>
<keyword evidence="6" id="KW-1133">Transmembrane helix</keyword>
<sequence>MQNGLSLSFGHAFVAPDQRRHRSSMSVQIPGNPRQLEIKGACAIIADSTWRNAIARQAGDISVRGFLADYYSTPDHWDIKTSATRVLRALNGWCYSQSRYVQGGSYISSLSAIVFRGRESFLFHMGDTLVFRLRGAEFEQLSRDHVTDLGGYRYPSRALGMDNNIDIDHMSLPLKIGDVFLFTSQAVRGTLTPTDYVHAIRQQDNDLDAACERLAGMARERAGARGYGADAFCFQLVRVEGLPSEDAGLPEQLPGQLPIPAELEAGDRIDGFLIESIISKTSRAHVYAVRDEASLRRMVMKVPSPEMSSRNPYLEHFLLQQWIGERVRSPFVVRIVTPPRPRRHLYYLMRPVEGQPLDHWLEQHPEAGIEQRLDIARQLARAVHALHRRDILHQAIRPENIMIDEHDQVVLIDFGACARRLDDDNNAALALARDGRLGMHSAPEYALGLGVSRRSDQYSLASTIYWLLTSAMPYAVAPNTLKNEQALSTLTYRRARDINPQVPAALDDALQRALSARRALRFRRLSELIQALRYATTFTDDEDDDVSSLSPDKTSETPSRQKSLRLWQGIAAALMVVLLVVVVIK</sequence>
<keyword evidence="1" id="KW-0723">Serine/threonine-protein kinase</keyword>
<dbReference type="PROSITE" id="PS50011">
    <property type="entry name" value="PROTEIN_KINASE_DOM"/>
    <property type="match status" value="1"/>
</dbReference>
<gene>
    <name evidence="8" type="primary">pknD</name>
    <name evidence="8" type="ORF">KSP9073_01257</name>
</gene>
<reference evidence="9" key="1">
    <citation type="submission" date="2018-03" db="EMBL/GenBank/DDBJ databases">
        <authorList>
            <person name="Navarro De La Torre S."/>
        </authorList>
    </citation>
    <scope>NUCLEOTIDE SEQUENCE [LARGE SCALE GENOMIC DNA]</scope>
    <source>
        <strain evidence="9">EAod3</strain>
    </source>
</reference>
<feature type="transmembrane region" description="Helical" evidence="6">
    <location>
        <begin position="566"/>
        <end position="584"/>
    </location>
</feature>
<keyword evidence="6" id="KW-0812">Transmembrane</keyword>
<evidence type="ECO:0000256" key="4">
    <source>
        <dbReference type="ARBA" id="ARBA00022777"/>
    </source>
</evidence>
<keyword evidence="3" id="KW-0547">Nucleotide-binding</keyword>